<name>T0QN22_SAPDV</name>
<sequence>MRPIMRALYVKHNKAAQEARHREEARRRAVNSIRLKRLLRRLVRDHHVARANALPLFDDGDAWYDFSPLVCLSRRVPDALSDALQSMPR</sequence>
<dbReference type="RefSeq" id="XP_008610222.1">
    <property type="nucleotide sequence ID" value="XM_008612000.1"/>
</dbReference>
<dbReference type="EMBL" id="JH767148">
    <property type="protein sequence ID" value="EQC36116.1"/>
    <property type="molecule type" value="Genomic_DNA"/>
</dbReference>
<organism evidence="1 2">
    <name type="scientific">Saprolegnia diclina (strain VS20)</name>
    <dbReference type="NCBI Taxonomy" id="1156394"/>
    <lineage>
        <taxon>Eukaryota</taxon>
        <taxon>Sar</taxon>
        <taxon>Stramenopiles</taxon>
        <taxon>Oomycota</taxon>
        <taxon>Saprolegniomycetes</taxon>
        <taxon>Saprolegniales</taxon>
        <taxon>Saprolegniaceae</taxon>
        <taxon>Saprolegnia</taxon>
    </lineage>
</organism>
<evidence type="ECO:0000313" key="2">
    <source>
        <dbReference type="Proteomes" id="UP000030762"/>
    </source>
</evidence>
<dbReference type="Proteomes" id="UP000030762">
    <property type="component" value="Unassembled WGS sequence"/>
</dbReference>
<dbReference type="AlphaFoldDB" id="T0QN22"/>
<accession>T0QN22</accession>
<proteinExistence type="predicted"/>
<gene>
    <name evidence="1" type="ORF">SDRG_06232</name>
</gene>
<reference evidence="1 2" key="1">
    <citation type="submission" date="2012-04" db="EMBL/GenBank/DDBJ databases">
        <title>The Genome Sequence of Saprolegnia declina VS20.</title>
        <authorList>
            <consortium name="The Broad Institute Genome Sequencing Platform"/>
            <person name="Russ C."/>
            <person name="Nusbaum C."/>
            <person name="Tyler B."/>
            <person name="van West P."/>
            <person name="Dieguez-Uribeondo J."/>
            <person name="de Bruijn I."/>
            <person name="Tripathy S."/>
            <person name="Jiang R."/>
            <person name="Young S.K."/>
            <person name="Zeng Q."/>
            <person name="Gargeya S."/>
            <person name="Fitzgerald M."/>
            <person name="Haas B."/>
            <person name="Abouelleil A."/>
            <person name="Alvarado L."/>
            <person name="Arachchi H.M."/>
            <person name="Berlin A."/>
            <person name="Chapman S.B."/>
            <person name="Goldberg J."/>
            <person name="Griggs A."/>
            <person name="Gujja S."/>
            <person name="Hansen M."/>
            <person name="Howarth C."/>
            <person name="Imamovic A."/>
            <person name="Larimer J."/>
            <person name="McCowen C."/>
            <person name="Montmayeur A."/>
            <person name="Murphy C."/>
            <person name="Neiman D."/>
            <person name="Pearson M."/>
            <person name="Priest M."/>
            <person name="Roberts A."/>
            <person name="Saif S."/>
            <person name="Shea T."/>
            <person name="Sisk P."/>
            <person name="Sykes S."/>
            <person name="Wortman J."/>
            <person name="Nusbaum C."/>
            <person name="Birren B."/>
        </authorList>
    </citation>
    <scope>NUCLEOTIDE SEQUENCE [LARGE SCALE GENOMIC DNA]</scope>
    <source>
        <strain evidence="1 2">VS20</strain>
    </source>
</reference>
<dbReference type="InParanoid" id="T0QN22"/>
<protein>
    <submittedName>
        <fullName evidence="1">Uncharacterized protein</fullName>
    </submittedName>
</protein>
<dbReference type="GeneID" id="19946959"/>
<keyword evidence="2" id="KW-1185">Reference proteome</keyword>
<evidence type="ECO:0000313" key="1">
    <source>
        <dbReference type="EMBL" id="EQC36116.1"/>
    </source>
</evidence>
<dbReference type="VEuPathDB" id="FungiDB:SDRG_06232"/>
<dbReference type="OMA" id="HHVARAN"/>